<dbReference type="Pfam" id="PF13620">
    <property type="entry name" value="CarboxypepD_reg"/>
    <property type="match status" value="1"/>
</dbReference>
<dbReference type="Proteomes" id="UP000886110">
    <property type="component" value="Unassembled WGS sequence"/>
</dbReference>
<feature type="transmembrane region" description="Helical" evidence="1">
    <location>
        <begin position="27"/>
        <end position="45"/>
    </location>
</feature>
<evidence type="ECO:0000313" key="2">
    <source>
        <dbReference type="EMBL" id="HHE04721.1"/>
    </source>
</evidence>
<dbReference type="Gene3D" id="2.60.40.10">
    <property type="entry name" value="Immunoglobulins"/>
    <property type="match status" value="1"/>
</dbReference>
<sequence length="148" mass="16952">MSWEEDIKLLLEEEKRHNRAKEKSDKIRNIILFLILIILIISLFHCPCPNAPTHVKGYELDKKVVDQYGNPLEGATVILYNHKNGMVVAQNETDENGWCNFTNLQYGHYFLWVSYGGITSSEWVWLKEDINITNTLTLPTEGLGACGL</sequence>
<comment type="caution">
    <text evidence="2">The sequence shown here is derived from an EMBL/GenBank/DDBJ whole genome shotgun (WGS) entry which is preliminary data.</text>
</comment>
<reference evidence="2" key="1">
    <citation type="journal article" date="2020" name="mSystems">
        <title>Genome- and Community-Level Interaction Insights into Carbon Utilization and Element Cycling Functions of Hydrothermarchaeota in Hydrothermal Sediment.</title>
        <authorList>
            <person name="Zhou Z."/>
            <person name="Liu Y."/>
            <person name="Xu W."/>
            <person name="Pan J."/>
            <person name="Luo Z.H."/>
            <person name="Li M."/>
        </authorList>
    </citation>
    <scope>NUCLEOTIDE SEQUENCE [LARGE SCALE GENOMIC DNA]</scope>
    <source>
        <strain evidence="2">HyVt-74</strain>
    </source>
</reference>
<organism evidence="2">
    <name type="scientific">candidate division WOR-3 bacterium</name>
    <dbReference type="NCBI Taxonomy" id="2052148"/>
    <lineage>
        <taxon>Bacteria</taxon>
        <taxon>Bacteria division WOR-3</taxon>
    </lineage>
</organism>
<keyword evidence="1" id="KW-1133">Transmembrane helix</keyword>
<dbReference type="EMBL" id="DRTB01000107">
    <property type="protein sequence ID" value="HHE04721.1"/>
    <property type="molecule type" value="Genomic_DNA"/>
</dbReference>
<accession>A0A7C5DAR9</accession>
<keyword evidence="2" id="KW-0121">Carboxypeptidase</keyword>
<name>A0A7C5DAR9_UNCW3</name>
<keyword evidence="2" id="KW-0378">Hydrolase</keyword>
<dbReference type="GO" id="GO:0004180">
    <property type="term" value="F:carboxypeptidase activity"/>
    <property type="evidence" value="ECO:0007669"/>
    <property type="project" value="UniProtKB-KW"/>
</dbReference>
<dbReference type="SUPFAM" id="SSF49478">
    <property type="entry name" value="Cna protein B-type domain"/>
    <property type="match status" value="1"/>
</dbReference>
<keyword evidence="1" id="KW-0812">Transmembrane</keyword>
<dbReference type="InterPro" id="IPR013783">
    <property type="entry name" value="Ig-like_fold"/>
</dbReference>
<keyword evidence="2" id="KW-0645">Protease</keyword>
<evidence type="ECO:0000256" key="1">
    <source>
        <dbReference type="SAM" id="Phobius"/>
    </source>
</evidence>
<proteinExistence type="predicted"/>
<protein>
    <submittedName>
        <fullName evidence="2">Carboxypeptidase regulatory-like domain-containing protein</fullName>
    </submittedName>
</protein>
<keyword evidence="1" id="KW-0472">Membrane</keyword>
<dbReference type="AlphaFoldDB" id="A0A7C5DAR9"/>
<gene>
    <name evidence="2" type="ORF">ENL19_01505</name>
</gene>